<accession>A0A381YIV1</accession>
<dbReference type="AlphaFoldDB" id="A0A381YIV1"/>
<evidence type="ECO:0000259" key="12">
    <source>
        <dbReference type="SMART" id="SM00644"/>
    </source>
</evidence>
<dbReference type="InterPro" id="IPR051206">
    <property type="entry name" value="NAMLAA_amidase_2"/>
</dbReference>
<dbReference type="GO" id="GO:0046872">
    <property type="term" value="F:metal ion binding"/>
    <property type="evidence" value="ECO:0007669"/>
    <property type="project" value="UniProtKB-KW"/>
</dbReference>
<dbReference type="GO" id="GO:0005737">
    <property type="term" value="C:cytoplasm"/>
    <property type="evidence" value="ECO:0007669"/>
    <property type="project" value="UniProtKB-SubCell"/>
</dbReference>
<evidence type="ECO:0000256" key="10">
    <source>
        <dbReference type="ARBA" id="ARBA00039257"/>
    </source>
</evidence>
<evidence type="ECO:0000256" key="6">
    <source>
        <dbReference type="ARBA" id="ARBA00022723"/>
    </source>
</evidence>
<evidence type="ECO:0000256" key="9">
    <source>
        <dbReference type="ARBA" id="ARBA00023316"/>
    </source>
</evidence>
<dbReference type="SUPFAM" id="SSF55846">
    <property type="entry name" value="N-acetylmuramoyl-L-alanine amidase-like"/>
    <property type="match status" value="1"/>
</dbReference>
<dbReference type="EC" id="3.5.1.28" evidence="4"/>
<comment type="subcellular location">
    <subcellularLocation>
        <location evidence="3">Cytoplasm</location>
    </subcellularLocation>
</comment>
<evidence type="ECO:0000256" key="7">
    <source>
        <dbReference type="ARBA" id="ARBA00022801"/>
    </source>
</evidence>
<gene>
    <name evidence="13" type="ORF">METZ01_LOCUS129870</name>
</gene>
<dbReference type="PANTHER" id="PTHR30417:SF4">
    <property type="entry name" value="1,6-ANHYDRO-N-ACETYLMURAMYL-L-ALANINE AMIDASE AMPD"/>
    <property type="match status" value="1"/>
</dbReference>
<keyword evidence="7" id="KW-0378">Hydrolase</keyword>
<dbReference type="NCBIfam" id="NF008758">
    <property type="entry name" value="PRK11789.1"/>
    <property type="match status" value="1"/>
</dbReference>
<evidence type="ECO:0000313" key="13">
    <source>
        <dbReference type="EMBL" id="SVA77016.1"/>
    </source>
</evidence>
<evidence type="ECO:0000256" key="2">
    <source>
        <dbReference type="ARBA" id="ARBA00001947"/>
    </source>
</evidence>
<dbReference type="InterPro" id="IPR002502">
    <property type="entry name" value="Amidase_domain"/>
</dbReference>
<keyword evidence="8" id="KW-0862">Zinc</keyword>
<keyword evidence="6" id="KW-0479">Metal-binding</keyword>
<dbReference type="GO" id="GO:0009254">
    <property type="term" value="P:peptidoglycan turnover"/>
    <property type="evidence" value="ECO:0007669"/>
    <property type="project" value="TreeGrafter"/>
</dbReference>
<dbReference type="Pfam" id="PF01510">
    <property type="entry name" value="Amidase_2"/>
    <property type="match status" value="1"/>
</dbReference>
<feature type="domain" description="N-acetylmuramoyl-L-alanine amidase" evidence="12">
    <location>
        <begin position="17"/>
        <end position="168"/>
    </location>
</feature>
<dbReference type="GO" id="GO:0071555">
    <property type="term" value="P:cell wall organization"/>
    <property type="evidence" value="ECO:0007669"/>
    <property type="project" value="UniProtKB-KW"/>
</dbReference>
<evidence type="ECO:0000256" key="4">
    <source>
        <dbReference type="ARBA" id="ARBA00011901"/>
    </source>
</evidence>
<dbReference type="EMBL" id="UINC01018352">
    <property type="protein sequence ID" value="SVA77016.1"/>
    <property type="molecule type" value="Genomic_DNA"/>
</dbReference>
<dbReference type="GO" id="GO:0008745">
    <property type="term" value="F:N-acetylmuramoyl-L-alanine amidase activity"/>
    <property type="evidence" value="ECO:0007669"/>
    <property type="project" value="UniProtKB-EC"/>
</dbReference>
<sequence>MFTITNHRLDQAEFIESPNFSERPEGVDPSLIVVHNISLPPGRFGGDFIKQFFVNSLNSELHPYFKEISDLRVSSHLLIERDGNIIQFVEFNKSAWHAGVSEYEGQKDCNDFSIGIELEGTDSDPYQDIQYSILSGISECLMGSYLEINKERIIGHADIAPDRKTDPGDSFDWLRFRDSLN</sequence>
<keyword evidence="5" id="KW-0963">Cytoplasm</keyword>
<dbReference type="PANTHER" id="PTHR30417">
    <property type="entry name" value="N-ACETYLMURAMOYL-L-ALANINE AMIDASE AMID"/>
    <property type="match status" value="1"/>
</dbReference>
<comment type="catalytic activity">
    <reaction evidence="1">
        <text>Hydrolyzes the link between N-acetylmuramoyl residues and L-amino acid residues in certain cell-wall glycopeptides.</text>
        <dbReference type="EC" id="3.5.1.28"/>
    </reaction>
</comment>
<dbReference type="CDD" id="cd06583">
    <property type="entry name" value="PGRP"/>
    <property type="match status" value="1"/>
</dbReference>
<name>A0A381YIV1_9ZZZZ</name>
<evidence type="ECO:0000256" key="5">
    <source>
        <dbReference type="ARBA" id="ARBA00022490"/>
    </source>
</evidence>
<dbReference type="SMART" id="SM00644">
    <property type="entry name" value="Ami_2"/>
    <property type="match status" value="1"/>
</dbReference>
<proteinExistence type="predicted"/>
<dbReference type="Gene3D" id="3.40.80.10">
    <property type="entry name" value="Peptidoglycan recognition protein-like"/>
    <property type="match status" value="1"/>
</dbReference>
<organism evidence="13">
    <name type="scientific">marine metagenome</name>
    <dbReference type="NCBI Taxonomy" id="408172"/>
    <lineage>
        <taxon>unclassified sequences</taxon>
        <taxon>metagenomes</taxon>
        <taxon>ecological metagenomes</taxon>
    </lineage>
</organism>
<dbReference type="InterPro" id="IPR036505">
    <property type="entry name" value="Amidase/PGRP_sf"/>
</dbReference>
<evidence type="ECO:0000256" key="1">
    <source>
        <dbReference type="ARBA" id="ARBA00001561"/>
    </source>
</evidence>
<evidence type="ECO:0000256" key="8">
    <source>
        <dbReference type="ARBA" id="ARBA00022833"/>
    </source>
</evidence>
<comment type="cofactor">
    <cofactor evidence="2">
        <name>Zn(2+)</name>
        <dbReference type="ChEBI" id="CHEBI:29105"/>
    </cofactor>
</comment>
<dbReference type="GO" id="GO:0009253">
    <property type="term" value="P:peptidoglycan catabolic process"/>
    <property type="evidence" value="ECO:0007669"/>
    <property type="project" value="InterPro"/>
</dbReference>
<evidence type="ECO:0000256" key="3">
    <source>
        <dbReference type="ARBA" id="ARBA00004496"/>
    </source>
</evidence>
<keyword evidence="9" id="KW-0961">Cell wall biogenesis/degradation</keyword>
<reference evidence="13" key="1">
    <citation type="submission" date="2018-05" db="EMBL/GenBank/DDBJ databases">
        <authorList>
            <person name="Lanie J.A."/>
            <person name="Ng W.-L."/>
            <person name="Kazmierczak K.M."/>
            <person name="Andrzejewski T.M."/>
            <person name="Davidsen T.M."/>
            <person name="Wayne K.J."/>
            <person name="Tettelin H."/>
            <person name="Glass J.I."/>
            <person name="Rusch D."/>
            <person name="Podicherti R."/>
            <person name="Tsui H.-C.T."/>
            <person name="Winkler M.E."/>
        </authorList>
    </citation>
    <scope>NUCLEOTIDE SEQUENCE</scope>
</reference>
<evidence type="ECO:0000256" key="11">
    <source>
        <dbReference type="ARBA" id="ARBA00042615"/>
    </source>
</evidence>
<protein>
    <recommendedName>
        <fullName evidence="10">1,6-anhydro-N-acetylmuramyl-L-alanine amidase AmpD</fullName>
        <ecNumber evidence="4">3.5.1.28</ecNumber>
    </recommendedName>
    <alternativeName>
        <fullName evidence="11">N-acetylmuramoyl-L-alanine amidase</fullName>
    </alternativeName>
</protein>